<name>A0A836B449_9CHLO</name>
<evidence type="ECO:0000313" key="2">
    <source>
        <dbReference type="EMBL" id="KAG2447156.1"/>
    </source>
</evidence>
<organism evidence="2 3">
    <name type="scientific">Chlamydomonas schloesseri</name>
    <dbReference type="NCBI Taxonomy" id="2026947"/>
    <lineage>
        <taxon>Eukaryota</taxon>
        <taxon>Viridiplantae</taxon>
        <taxon>Chlorophyta</taxon>
        <taxon>core chlorophytes</taxon>
        <taxon>Chlorophyceae</taxon>
        <taxon>CS clade</taxon>
        <taxon>Chlamydomonadales</taxon>
        <taxon>Chlamydomonadaceae</taxon>
        <taxon>Chlamydomonas</taxon>
    </lineage>
</organism>
<feature type="region of interest" description="Disordered" evidence="1">
    <location>
        <begin position="1"/>
        <end position="22"/>
    </location>
</feature>
<feature type="compositionally biased region" description="Polar residues" evidence="1">
    <location>
        <begin position="10"/>
        <end position="22"/>
    </location>
</feature>
<dbReference type="EMBL" id="JAEHOD010000023">
    <property type="protein sequence ID" value="KAG2447156.1"/>
    <property type="molecule type" value="Genomic_DNA"/>
</dbReference>
<dbReference type="Proteomes" id="UP000613740">
    <property type="component" value="Unassembled WGS sequence"/>
</dbReference>
<comment type="caution">
    <text evidence="2">The sequence shown here is derived from an EMBL/GenBank/DDBJ whole genome shotgun (WGS) entry which is preliminary data.</text>
</comment>
<keyword evidence="3" id="KW-1185">Reference proteome</keyword>
<gene>
    <name evidence="2" type="ORF">HYH02_007902</name>
</gene>
<accession>A0A836B449</accession>
<reference evidence="2" key="1">
    <citation type="journal article" date="2020" name="bioRxiv">
        <title>Comparative genomics of Chlamydomonas.</title>
        <authorList>
            <person name="Craig R.J."/>
            <person name="Hasan A.R."/>
            <person name="Ness R.W."/>
            <person name="Keightley P.D."/>
        </authorList>
    </citation>
    <scope>NUCLEOTIDE SEQUENCE</scope>
    <source>
        <strain evidence="2">CCAP 11/173</strain>
    </source>
</reference>
<sequence>MSVDRRPSDDSTTGPQAPSMQQVDAAIDAKAQRLKQELKQELTQELTKHFDTKIDSSKIEIMNHMDRLMGNAGAGGAEEDA</sequence>
<dbReference type="AlphaFoldDB" id="A0A836B449"/>
<evidence type="ECO:0000256" key="1">
    <source>
        <dbReference type="SAM" id="MobiDB-lite"/>
    </source>
</evidence>
<protein>
    <submittedName>
        <fullName evidence="2">Uncharacterized protein</fullName>
    </submittedName>
</protein>
<evidence type="ECO:0000313" key="3">
    <source>
        <dbReference type="Proteomes" id="UP000613740"/>
    </source>
</evidence>
<proteinExistence type="predicted"/>